<protein>
    <submittedName>
        <fullName evidence="1">Uncharacterized protein</fullName>
    </submittedName>
</protein>
<dbReference type="OrthoDB" id="1859733at2759"/>
<evidence type="ECO:0000313" key="2">
    <source>
        <dbReference type="Proteomes" id="UP000439903"/>
    </source>
</evidence>
<name>A0A8H4EUM4_GIGMA</name>
<gene>
    <name evidence="1" type="ORF">F8M41_017934</name>
</gene>
<accession>A0A8H4EUM4</accession>
<comment type="caution">
    <text evidence="1">The sequence shown here is derived from an EMBL/GenBank/DDBJ whole genome shotgun (WGS) entry which is preliminary data.</text>
</comment>
<evidence type="ECO:0000313" key="1">
    <source>
        <dbReference type="EMBL" id="KAF0555168.1"/>
    </source>
</evidence>
<dbReference type="EMBL" id="WTPW01000043">
    <property type="protein sequence ID" value="KAF0555168.1"/>
    <property type="molecule type" value="Genomic_DNA"/>
</dbReference>
<organism evidence="1 2">
    <name type="scientific">Gigaspora margarita</name>
    <dbReference type="NCBI Taxonomy" id="4874"/>
    <lineage>
        <taxon>Eukaryota</taxon>
        <taxon>Fungi</taxon>
        <taxon>Fungi incertae sedis</taxon>
        <taxon>Mucoromycota</taxon>
        <taxon>Glomeromycotina</taxon>
        <taxon>Glomeromycetes</taxon>
        <taxon>Diversisporales</taxon>
        <taxon>Gigasporaceae</taxon>
        <taxon>Gigaspora</taxon>
    </lineage>
</organism>
<dbReference type="Proteomes" id="UP000439903">
    <property type="component" value="Unassembled WGS sequence"/>
</dbReference>
<dbReference type="AlphaFoldDB" id="A0A8H4EUM4"/>
<reference evidence="1 2" key="1">
    <citation type="journal article" date="2019" name="Environ. Microbiol.">
        <title>At the nexus of three kingdoms: the genome of the mycorrhizal fungus Gigaspora margarita provides insights into plant, endobacterial and fungal interactions.</title>
        <authorList>
            <person name="Venice F."/>
            <person name="Ghignone S."/>
            <person name="Salvioli di Fossalunga A."/>
            <person name="Amselem J."/>
            <person name="Novero M."/>
            <person name="Xianan X."/>
            <person name="Sedzielewska Toro K."/>
            <person name="Morin E."/>
            <person name="Lipzen A."/>
            <person name="Grigoriev I.V."/>
            <person name="Henrissat B."/>
            <person name="Martin F.M."/>
            <person name="Bonfante P."/>
        </authorList>
    </citation>
    <scope>NUCLEOTIDE SEQUENCE [LARGE SCALE GENOMIC DNA]</scope>
    <source>
        <strain evidence="1 2">BEG34</strain>
    </source>
</reference>
<proteinExistence type="predicted"/>
<sequence>MPVRVTDEQKSSGIKSIIPKDTSSLVVTTIATHPARNSTTLPWALGNRDGEEAFEDITYLVRINTCGGVAPADSLCCDQCLK</sequence>
<keyword evidence="2" id="KW-1185">Reference proteome</keyword>